<reference evidence="2 3" key="1">
    <citation type="submission" date="2018-02" db="EMBL/GenBank/DDBJ databases">
        <title>Complete genome of Nitrosopumilus oxyclinae HCE1.</title>
        <authorList>
            <person name="Qin W."/>
            <person name="Zheng Y."/>
            <person name="Stahl D.A."/>
        </authorList>
    </citation>
    <scope>NUCLEOTIDE SEQUENCE [LARGE SCALE GENOMIC DNA]</scope>
    <source>
        <strain evidence="2 3">HCE1</strain>
    </source>
</reference>
<evidence type="ECO:0000313" key="3">
    <source>
        <dbReference type="Proteomes" id="UP000509441"/>
    </source>
</evidence>
<protein>
    <submittedName>
        <fullName evidence="2">Uncharacterized protein</fullName>
    </submittedName>
</protein>
<proteinExistence type="predicted"/>
<feature type="transmembrane region" description="Helical" evidence="1">
    <location>
        <begin position="66"/>
        <end position="89"/>
    </location>
</feature>
<keyword evidence="1" id="KW-1133">Transmembrane helix</keyword>
<dbReference type="AlphaFoldDB" id="A0A7D5M5L4"/>
<gene>
    <name evidence="2" type="ORF">C5F49_08895</name>
</gene>
<evidence type="ECO:0000313" key="2">
    <source>
        <dbReference type="EMBL" id="QLH05427.1"/>
    </source>
</evidence>
<feature type="transmembrane region" description="Helical" evidence="1">
    <location>
        <begin position="6"/>
        <end position="28"/>
    </location>
</feature>
<keyword evidence="1" id="KW-0472">Membrane</keyword>
<feature type="transmembrane region" description="Helical" evidence="1">
    <location>
        <begin position="95"/>
        <end position="116"/>
    </location>
</feature>
<evidence type="ECO:0000256" key="1">
    <source>
        <dbReference type="SAM" id="Phobius"/>
    </source>
</evidence>
<keyword evidence="1" id="KW-0812">Transmembrane</keyword>
<sequence>MLNIDLLFDFISGFVFALIASMILYIVIKTVFPSPPRFIRRPIDQRRRHIEEIRYSLKHEFGGFRYVLPIVLVFSVVMYATAVATSTGFDKNSTWYSLVLTTAVAIIIAIVVDAVNRKSNREIFSRIRKIEGLVHVKLDPDNNGRDSARFHIGFALEGILYNMGELEKEIKLWLREDNIEEKEIIKKRCNYLWKNSLCHYVEIINDSKNSSVLLFNSDIINRLRLISEQCIIDLTFDDEHHICRHIGFDLIIIQSLLLLDMLKIETRYKDLIYHG</sequence>
<organism evidence="2 3">
    <name type="scientific">Nitrosopumilus oxyclinae</name>
    <dbReference type="NCBI Taxonomy" id="1959104"/>
    <lineage>
        <taxon>Archaea</taxon>
        <taxon>Nitrososphaerota</taxon>
        <taxon>Nitrososphaeria</taxon>
        <taxon>Nitrosopumilales</taxon>
        <taxon>Nitrosopumilaceae</taxon>
        <taxon>Nitrosopumilus</taxon>
    </lineage>
</organism>
<name>A0A7D5M5L4_9ARCH</name>
<dbReference type="KEGG" id="nox:C5F49_08895"/>
<dbReference type="EMBL" id="CP026994">
    <property type="protein sequence ID" value="QLH05427.1"/>
    <property type="molecule type" value="Genomic_DNA"/>
</dbReference>
<keyword evidence="3" id="KW-1185">Reference proteome</keyword>
<dbReference type="Proteomes" id="UP000509441">
    <property type="component" value="Chromosome"/>
</dbReference>
<accession>A0A7D5M5L4</accession>